<reference evidence="2 3" key="1">
    <citation type="submission" date="2016-10" db="EMBL/GenBank/DDBJ databases">
        <authorList>
            <person name="de Groot N.N."/>
        </authorList>
    </citation>
    <scope>NUCLEOTIDE SEQUENCE [LARGE SCALE GENOMIC DNA]</scope>
    <source>
        <strain evidence="2">MBHS1</strain>
    </source>
</reference>
<feature type="region of interest" description="Disordered" evidence="1">
    <location>
        <begin position="161"/>
        <end position="184"/>
    </location>
</feature>
<evidence type="ECO:0000256" key="1">
    <source>
        <dbReference type="SAM" id="MobiDB-lite"/>
    </source>
</evidence>
<proteinExistence type="predicted"/>
<organism evidence="2 3">
    <name type="scientific">Candidatus Venteria ishoeyi</name>
    <dbReference type="NCBI Taxonomy" id="1899563"/>
    <lineage>
        <taxon>Bacteria</taxon>
        <taxon>Pseudomonadati</taxon>
        <taxon>Pseudomonadota</taxon>
        <taxon>Gammaproteobacteria</taxon>
        <taxon>Thiotrichales</taxon>
        <taxon>Thiotrichaceae</taxon>
        <taxon>Venteria</taxon>
    </lineage>
</organism>
<dbReference type="AlphaFoldDB" id="A0A1H6FEE1"/>
<evidence type="ECO:0000313" key="2">
    <source>
        <dbReference type="EMBL" id="SEH08013.1"/>
    </source>
</evidence>
<evidence type="ECO:0000313" key="3">
    <source>
        <dbReference type="Proteomes" id="UP000236724"/>
    </source>
</evidence>
<sequence>MPSAEKASLFQYIKKLWRRIRKIKPRQEAGAFDLLSEKKFLIAIQRECARSDRNRQGFSLVIFDVGQNHANNNPVTCALLDALGKRLRITDEAGWFKEHYIGILLYATPIKESAWLFVNAIWNILEEKLDASPKCIVYSYPEDWRYIEIEKQHEREIPRQNLQNDLKNDTNDFKNSTVEQVSSS</sequence>
<dbReference type="RefSeq" id="WP_103921598.1">
    <property type="nucleotide sequence ID" value="NZ_FMSV02000542.1"/>
</dbReference>
<protein>
    <recommendedName>
        <fullName evidence="4">GGDEF domain-containing protein</fullName>
    </recommendedName>
</protein>
<dbReference type="Proteomes" id="UP000236724">
    <property type="component" value="Unassembled WGS sequence"/>
</dbReference>
<evidence type="ECO:0008006" key="4">
    <source>
        <dbReference type="Google" id="ProtNLM"/>
    </source>
</evidence>
<keyword evidence="3" id="KW-1185">Reference proteome</keyword>
<gene>
    <name evidence="2" type="ORF">MBHS_03900</name>
</gene>
<dbReference type="EMBL" id="FMSV02000542">
    <property type="protein sequence ID" value="SEH08013.1"/>
    <property type="molecule type" value="Genomic_DNA"/>
</dbReference>
<accession>A0A1H6FEE1</accession>
<feature type="compositionally biased region" description="Polar residues" evidence="1">
    <location>
        <begin position="173"/>
        <end position="184"/>
    </location>
</feature>
<name>A0A1H6FEE1_9GAMM</name>